<evidence type="ECO:0000313" key="2">
    <source>
        <dbReference type="Proteomes" id="UP000019141"/>
    </source>
</evidence>
<reference evidence="1 2" key="1">
    <citation type="journal article" date="2014" name="Nature">
        <title>An environmental bacterial taxon with a large and distinct metabolic repertoire.</title>
        <authorList>
            <person name="Wilson M.C."/>
            <person name="Mori T."/>
            <person name="Ruckert C."/>
            <person name="Uria A.R."/>
            <person name="Helf M.J."/>
            <person name="Takada K."/>
            <person name="Gernert C."/>
            <person name="Steffens U.A."/>
            <person name="Heycke N."/>
            <person name="Schmitt S."/>
            <person name="Rinke C."/>
            <person name="Helfrich E.J."/>
            <person name="Brachmann A.O."/>
            <person name="Gurgui C."/>
            <person name="Wakimoto T."/>
            <person name="Kracht M."/>
            <person name="Crusemann M."/>
            <person name="Hentschel U."/>
            <person name="Abe I."/>
            <person name="Matsunaga S."/>
            <person name="Kalinowski J."/>
            <person name="Takeyama H."/>
            <person name="Piel J."/>
        </authorList>
    </citation>
    <scope>NUCLEOTIDE SEQUENCE [LARGE SCALE GENOMIC DNA]</scope>
    <source>
        <strain evidence="2">TSY1</strain>
    </source>
</reference>
<dbReference type="HOGENOM" id="CLU_1666178_0_0_7"/>
<proteinExistence type="predicted"/>
<name>W4LGW7_ENTF1</name>
<gene>
    <name evidence="1" type="ORF">ETSY1_23755</name>
</gene>
<dbReference type="AlphaFoldDB" id="W4LGW7"/>
<dbReference type="Proteomes" id="UP000019141">
    <property type="component" value="Unassembled WGS sequence"/>
</dbReference>
<sequence length="158" mass="18367">MIIDSEPNGMLMVRYKFYFNQRHADPEDPWILEYLETHGLKPRRVLDEEHEGVPYKLYHFGQCYLARHLRPLGDLYKKGIEHSALAKHMLDLLDTHEDATVQQAWDELDDMVSFKMMLDLAAALYDQARFDASEDQQQLGVSIEPEVVVQAFLRAVSS</sequence>
<comment type="caution">
    <text evidence="1">The sequence shown here is derived from an EMBL/GenBank/DDBJ whole genome shotgun (WGS) entry which is preliminary data.</text>
</comment>
<accession>W4LGW7</accession>
<protein>
    <submittedName>
        <fullName evidence="1">Uncharacterized protein</fullName>
    </submittedName>
</protein>
<evidence type="ECO:0000313" key="1">
    <source>
        <dbReference type="EMBL" id="ETW97159.1"/>
    </source>
</evidence>
<dbReference type="EMBL" id="AZHW01000698">
    <property type="protein sequence ID" value="ETW97159.1"/>
    <property type="molecule type" value="Genomic_DNA"/>
</dbReference>
<organism evidence="1 2">
    <name type="scientific">Entotheonella factor</name>
    <dbReference type="NCBI Taxonomy" id="1429438"/>
    <lineage>
        <taxon>Bacteria</taxon>
        <taxon>Pseudomonadati</taxon>
        <taxon>Nitrospinota/Tectimicrobiota group</taxon>
        <taxon>Candidatus Tectimicrobiota</taxon>
        <taxon>Candidatus Entotheonellia</taxon>
        <taxon>Candidatus Entotheonellales</taxon>
        <taxon>Candidatus Entotheonellaceae</taxon>
        <taxon>Candidatus Entotheonella</taxon>
    </lineage>
</organism>
<keyword evidence="2" id="KW-1185">Reference proteome</keyword>